<protein>
    <submittedName>
        <fullName evidence="4">Thioredoxin</fullName>
    </submittedName>
</protein>
<proteinExistence type="predicted"/>
<name>A0A1D8KQ97_9CAUD</name>
<dbReference type="Proteomes" id="UP000241903">
    <property type="component" value="Segment"/>
</dbReference>
<dbReference type="EMBL" id="KU686206">
    <property type="protein sequence ID" value="AOV60809.1"/>
    <property type="molecule type" value="Genomic_DNA"/>
</dbReference>
<organism evidence="4 5">
    <name type="scientific">Synechococcus phage S-CAM9</name>
    <dbReference type="NCBI Taxonomy" id="1883369"/>
    <lineage>
        <taxon>Viruses</taxon>
        <taxon>Duplodnaviria</taxon>
        <taxon>Heunggongvirae</taxon>
        <taxon>Uroviricota</taxon>
        <taxon>Caudoviricetes</taxon>
        <taxon>Pantevenvirales</taxon>
        <taxon>Kyanoviridae</taxon>
        <taxon>Kanaloavirus</taxon>
        <taxon>Kanaloavirus scam9</taxon>
    </lineage>
</organism>
<dbReference type="Pfam" id="PF13098">
    <property type="entry name" value="Thioredoxin_2"/>
    <property type="match status" value="1"/>
</dbReference>
<gene>
    <name evidence="4" type="ORF">N161109_206</name>
    <name evidence="2" type="ORF">S050808_205</name>
    <name evidence="3" type="ORF">S820908_205</name>
</gene>
<dbReference type="EMBL" id="KU686204">
    <property type="protein sequence ID" value="AOV60352.1"/>
    <property type="molecule type" value="Genomic_DNA"/>
</dbReference>
<evidence type="ECO:0000313" key="2">
    <source>
        <dbReference type="EMBL" id="AOV60352.1"/>
    </source>
</evidence>
<evidence type="ECO:0000259" key="1">
    <source>
        <dbReference type="Pfam" id="PF13098"/>
    </source>
</evidence>
<evidence type="ECO:0000313" key="5">
    <source>
        <dbReference type="Proteomes" id="UP000202784"/>
    </source>
</evidence>
<dbReference type="Gene3D" id="3.40.30.10">
    <property type="entry name" value="Glutaredoxin"/>
    <property type="match status" value="1"/>
</dbReference>
<evidence type="ECO:0000313" key="4">
    <source>
        <dbReference type="EMBL" id="AOV60809.1"/>
    </source>
</evidence>
<dbReference type="SUPFAM" id="SSF52833">
    <property type="entry name" value="Thioredoxin-like"/>
    <property type="match status" value="1"/>
</dbReference>
<dbReference type="Proteomes" id="UP000240393">
    <property type="component" value="Segment"/>
</dbReference>
<dbReference type="Proteomes" id="UP000202784">
    <property type="component" value="Segment"/>
</dbReference>
<reference evidence="5 6" key="1">
    <citation type="journal article" date="2016" name="Virology">
        <title>The genomic content and context of auxiliary metabolic genes in marine cyanomyoviruses.</title>
        <authorList>
            <person name="Crummett L.T."/>
            <person name="Puxty R.J."/>
            <person name="Weihe C."/>
            <person name="Marston M.F."/>
            <person name="Martiny J.B."/>
        </authorList>
    </citation>
    <scope>NUCLEOTIDE SEQUENCE [LARGE SCALE GENOMIC DNA]</scope>
    <source>
        <strain evidence="2">0808SB05</strain>
        <strain evidence="3">0908SB82</strain>
        <strain evidence="4">1109NB16</strain>
    </source>
</reference>
<dbReference type="InterPro" id="IPR036249">
    <property type="entry name" value="Thioredoxin-like_sf"/>
</dbReference>
<dbReference type="InterPro" id="IPR012336">
    <property type="entry name" value="Thioredoxin-like_fold"/>
</dbReference>
<evidence type="ECO:0000313" key="3">
    <source>
        <dbReference type="EMBL" id="AOV60580.1"/>
    </source>
</evidence>
<evidence type="ECO:0000313" key="6">
    <source>
        <dbReference type="Proteomes" id="UP000240393"/>
    </source>
</evidence>
<keyword evidence="5" id="KW-1185">Reference proteome</keyword>
<dbReference type="GeneID" id="30307791"/>
<dbReference type="KEGG" id="vg:30307791"/>
<dbReference type="EMBL" id="KU686205">
    <property type="protein sequence ID" value="AOV60580.1"/>
    <property type="molecule type" value="Genomic_DNA"/>
</dbReference>
<dbReference type="CDD" id="cd02947">
    <property type="entry name" value="TRX_family"/>
    <property type="match status" value="1"/>
</dbReference>
<accession>A0A1D8KQ97</accession>
<dbReference type="OrthoDB" id="21408at10239"/>
<sequence>MHKFLLFSKKSCGPCILVDKYFRSINDERTNLIEYVDLEDVGTEPTEESKAIAKKYGVTATPVLVVTDSEGEKLEEFVGGLSITQNIRKTFTKYGVN</sequence>
<dbReference type="RefSeq" id="YP_009322641.1">
    <property type="nucleotide sequence ID" value="NC_031922.1"/>
</dbReference>
<dbReference type="PROSITE" id="PS51354">
    <property type="entry name" value="GLUTAREDOXIN_2"/>
    <property type="match status" value="1"/>
</dbReference>
<feature type="domain" description="Thioredoxin-like fold" evidence="1">
    <location>
        <begin position="3"/>
        <end position="83"/>
    </location>
</feature>